<keyword evidence="4 7" id="KW-1133">Transmembrane helix</keyword>
<evidence type="ECO:0000256" key="2">
    <source>
        <dbReference type="ARBA" id="ARBA00022475"/>
    </source>
</evidence>
<proteinExistence type="inferred from homology"/>
<evidence type="ECO:0000256" key="5">
    <source>
        <dbReference type="ARBA" id="ARBA00023136"/>
    </source>
</evidence>
<dbReference type="Proteomes" id="UP000526033">
    <property type="component" value="Unassembled WGS sequence"/>
</dbReference>
<feature type="domain" description="ABC3 transporter permease C-terminal" evidence="8">
    <location>
        <begin position="275"/>
        <end position="386"/>
    </location>
</feature>
<feature type="transmembrane region" description="Helical" evidence="7">
    <location>
        <begin position="316"/>
        <end position="342"/>
    </location>
</feature>
<comment type="caution">
    <text evidence="10">The sequence shown here is derived from an EMBL/GenBank/DDBJ whole genome shotgun (WGS) entry which is preliminary data.</text>
</comment>
<dbReference type="InterPro" id="IPR050250">
    <property type="entry name" value="Macrolide_Exporter_MacB"/>
</dbReference>
<dbReference type="PANTHER" id="PTHR30572:SF4">
    <property type="entry name" value="ABC TRANSPORTER PERMEASE YTRF"/>
    <property type="match status" value="1"/>
</dbReference>
<dbReference type="Pfam" id="PF12704">
    <property type="entry name" value="MacB_PCD"/>
    <property type="match status" value="1"/>
</dbReference>
<feature type="transmembrane region" description="Helical" evidence="7">
    <location>
        <begin position="265"/>
        <end position="295"/>
    </location>
</feature>
<dbReference type="GO" id="GO:0005886">
    <property type="term" value="C:plasma membrane"/>
    <property type="evidence" value="ECO:0007669"/>
    <property type="project" value="UniProtKB-SubCell"/>
</dbReference>
<protein>
    <submittedName>
        <fullName evidence="10">FtsX-like permease family protein</fullName>
    </submittedName>
</protein>
<evidence type="ECO:0000256" key="7">
    <source>
        <dbReference type="SAM" id="Phobius"/>
    </source>
</evidence>
<dbReference type="InterPro" id="IPR003838">
    <property type="entry name" value="ABC3_permease_C"/>
</dbReference>
<dbReference type="EMBL" id="JAAZNL010000017">
    <property type="protein sequence ID" value="NMB69899.1"/>
    <property type="molecule type" value="Genomic_DNA"/>
</dbReference>
<dbReference type="Pfam" id="PF02687">
    <property type="entry name" value="FtsX"/>
    <property type="match status" value="1"/>
</dbReference>
<evidence type="ECO:0000256" key="4">
    <source>
        <dbReference type="ARBA" id="ARBA00022989"/>
    </source>
</evidence>
<evidence type="ECO:0000259" key="8">
    <source>
        <dbReference type="Pfam" id="PF02687"/>
    </source>
</evidence>
<name>A0A7X9DKJ5_UNCKA</name>
<evidence type="ECO:0000259" key="9">
    <source>
        <dbReference type="Pfam" id="PF12704"/>
    </source>
</evidence>
<sequence>MKFRETFITSVTALLHNKIRSFLTMLGVIIGVFAVVTLVSLVTGVQNYVKDQFDSLGSNLLFVSPGKTGIAGDPGARYSTNKLTKKNIDTITSNAGEYIEQISPSILTAKTASYKGKKYYSSVEGVSVDQPAIVKHKLLSGRFFIQSDIDSNSRVALMGYNVNKELFGKQDSVGKTIQMDGKSFKVIGALAQRAADEDDKILIPYTTMESVFENKSLSYIYLRAKEGVNLDEATKQVEIALYKDLKRDDFSVMNLSDIQNSIQEILGVLSIGLAAVAGISLLVGGIGIMNIMLVSVTERVSEIGLRKALGATGPNIATQFMVESILLSVLGGIIGLVLSAFATEFAQRYFRAEIPWWSIIVAFGFSLVVGVSFGTYPAIKASKLDPIEALRFE</sequence>
<reference evidence="10 11" key="1">
    <citation type="journal article" date="2020" name="Biotechnol. Biofuels">
        <title>New insights from the biogas microbiome by comprehensive genome-resolved metagenomics of nearly 1600 species originating from multiple anaerobic digesters.</title>
        <authorList>
            <person name="Campanaro S."/>
            <person name="Treu L."/>
            <person name="Rodriguez-R L.M."/>
            <person name="Kovalovszki A."/>
            <person name="Ziels R.M."/>
            <person name="Maus I."/>
            <person name="Zhu X."/>
            <person name="Kougias P.G."/>
            <person name="Basile A."/>
            <person name="Luo G."/>
            <person name="Schluter A."/>
            <person name="Konstantinidis K.T."/>
            <person name="Angelidaki I."/>
        </authorList>
    </citation>
    <scope>NUCLEOTIDE SEQUENCE [LARGE SCALE GENOMIC DNA]</scope>
    <source>
        <strain evidence="10">AS27yjCOA_165</strain>
    </source>
</reference>
<keyword evidence="5 7" id="KW-0472">Membrane</keyword>
<dbReference type="GO" id="GO:0022857">
    <property type="term" value="F:transmembrane transporter activity"/>
    <property type="evidence" value="ECO:0007669"/>
    <property type="project" value="TreeGrafter"/>
</dbReference>
<evidence type="ECO:0000313" key="10">
    <source>
        <dbReference type="EMBL" id="NMB69899.1"/>
    </source>
</evidence>
<evidence type="ECO:0000256" key="3">
    <source>
        <dbReference type="ARBA" id="ARBA00022692"/>
    </source>
</evidence>
<dbReference type="InterPro" id="IPR025857">
    <property type="entry name" value="MacB_PCD"/>
</dbReference>
<accession>A0A7X9DKJ5</accession>
<evidence type="ECO:0000256" key="1">
    <source>
        <dbReference type="ARBA" id="ARBA00004651"/>
    </source>
</evidence>
<evidence type="ECO:0000256" key="6">
    <source>
        <dbReference type="ARBA" id="ARBA00038076"/>
    </source>
</evidence>
<gene>
    <name evidence="10" type="ORF">GYA27_01705</name>
</gene>
<feature type="domain" description="MacB-like periplasmic core" evidence="9">
    <location>
        <begin position="21"/>
        <end position="238"/>
    </location>
</feature>
<dbReference type="AlphaFoldDB" id="A0A7X9DKJ5"/>
<comment type="similarity">
    <text evidence="6">Belongs to the ABC-4 integral membrane protein family.</text>
</comment>
<dbReference type="PANTHER" id="PTHR30572">
    <property type="entry name" value="MEMBRANE COMPONENT OF TRANSPORTER-RELATED"/>
    <property type="match status" value="1"/>
</dbReference>
<organism evidence="10 11">
    <name type="scientific">candidate division WWE3 bacterium</name>
    <dbReference type="NCBI Taxonomy" id="2053526"/>
    <lineage>
        <taxon>Bacteria</taxon>
        <taxon>Katanobacteria</taxon>
    </lineage>
</organism>
<feature type="transmembrane region" description="Helical" evidence="7">
    <location>
        <begin position="354"/>
        <end position="376"/>
    </location>
</feature>
<comment type="subcellular location">
    <subcellularLocation>
        <location evidence="1">Cell membrane</location>
        <topology evidence="1">Multi-pass membrane protein</topology>
    </subcellularLocation>
</comment>
<keyword evidence="3 7" id="KW-0812">Transmembrane</keyword>
<evidence type="ECO:0000313" key="11">
    <source>
        <dbReference type="Proteomes" id="UP000526033"/>
    </source>
</evidence>
<keyword evidence="2" id="KW-1003">Cell membrane</keyword>
<feature type="transmembrane region" description="Helical" evidence="7">
    <location>
        <begin position="21"/>
        <end position="42"/>
    </location>
</feature>